<dbReference type="GO" id="GO:0007034">
    <property type="term" value="P:vacuolar transport"/>
    <property type="evidence" value="ECO:0007669"/>
    <property type="project" value="TreeGrafter"/>
</dbReference>
<evidence type="ECO:0000313" key="3">
    <source>
        <dbReference type="Proteomes" id="UP001408789"/>
    </source>
</evidence>
<dbReference type="GO" id="GO:1901096">
    <property type="term" value="P:regulation of autophagosome maturation"/>
    <property type="evidence" value="ECO:0007669"/>
    <property type="project" value="TreeGrafter"/>
</dbReference>
<evidence type="ECO:0000259" key="1">
    <source>
        <dbReference type="Pfam" id="PF09758"/>
    </source>
</evidence>
<dbReference type="PANTHER" id="PTHR21481:SF4">
    <property type="entry name" value="PROTEIN TRANSPARENT TESTA 9"/>
    <property type="match status" value="1"/>
</dbReference>
<evidence type="ECO:0000313" key="2">
    <source>
        <dbReference type="EMBL" id="KAK9076835.1"/>
    </source>
</evidence>
<dbReference type="InterPro" id="IPR019155">
    <property type="entry name" value="CLEC16A/TT9_N"/>
</dbReference>
<dbReference type="Pfam" id="PF09758">
    <property type="entry name" value="FPL"/>
    <property type="match status" value="1"/>
</dbReference>
<dbReference type="EMBL" id="JBCNJP010000007">
    <property type="protein sequence ID" value="KAK9076835.1"/>
    <property type="molecule type" value="Genomic_DNA"/>
</dbReference>
<dbReference type="PANTHER" id="PTHR21481">
    <property type="entry name" value="PROTEIN CLEC16A"/>
    <property type="match status" value="1"/>
</dbReference>
<organism evidence="2 3">
    <name type="scientific">Deinandra increscens subsp. villosa</name>
    <dbReference type="NCBI Taxonomy" id="3103831"/>
    <lineage>
        <taxon>Eukaryota</taxon>
        <taxon>Viridiplantae</taxon>
        <taxon>Streptophyta</taxon>
        <taxon>Embryophyta</taxon>
        <taxon>Tracheophyta</taxon>
        <taxon>Spermatophyta</taxon>
        <taxon>Magnoliopsida</taxon>
        <taxon>eudicotyledons</taxon>
        <taxon>Gunneridae</taxon>
        <taxon>Pentapetalae</taxon>
        <taxon>asterids</taxon>
        <taxon>campanulids</taxon>
        <taxon>Asterales</taxon>
        <taxon>Asteraceae</taxon>
        <taxon>Asteroideae</taxon>
        <taxon>Heliantheae alliance</taxon>
        <taxon>Madieae</taxon>
        <taxon>Madiinae</taxon>
        <taxon>Deinandra</taxon>
    </lineage>
</organism>
<dbReference type="GO" id="GO:0005770">
    <property type="term" value="C:late endosome"/>
    <property type="evidence" value="ECO:0007669"/>
    <property type="project" value="TreeGrafter"/>
</dbReference>
<dbReference type="GO" id="GO:0016197">
    <property type="term" value="P:endosomal transport"/>
    <property type="evidence" value="ECO:0007669"/>
    <property type="project" value="TreeGrafter"/>
</dbReference>
<reference evidence="2 3" key="1">
    <citation type="submission" date="2024-04" db="EMBL/GenBank/DDBJ databases">
        <title>The reference genome of an endangered Asteraceae, Deinandra increscens subsp. villosa, native to the Central Coast of California.</title>
        <authorList>
            <person name="Guilliams M."/>
            <person name="Hasenstab-Lehman K."/>
            <person name="Meyer R."/>
            <person name="Mcevoy S."/>
        </authorList>
    </citation>
    <scope>NUCLEOTIDE SEQUENCE [LARGE SCALE GENOMIC DNA]</scope>
    <source>
        <tissue evidence="2">Leaf</tissue>
    </source>
</reference>
<dbReference type="Proteomes" id="UP001408789">
    <property type="component" value="Unassembled WGS sequence"/>
</dbReference>
<accession>A0AAP0DPC3</accession>
<sequence length="832" mass="94189">MWFSFWRPRDRFTLDELRYLIDQLMKTQVVNDVNKAFVIEALRSIAELITYGDQHDLNFFEFFMEKQVMGEFVRILKISKNVIVSVQLLQTMSIMIQNLKSDHSIYYLFSNEHINFLITYPFDFRNEELLSYYISFLRAISGKLNKNTISLLVKTEKDEIVAFPLYVEAIRFAFHEEGMIRTAVRALTLNIYHVGDMCVNKYITTTPHEDYFLNLVKFFIEHCISLNGLIPPTAESQVPESTSSILSAVDEIEDNLYYLSDVVSAGIPDVGTLITDDMLKLLIFPMLLPSLRIEVSDGKKFSSVTSLYLLCCILRILKIKDLANIVAAALICSVESFLPIFEAKLNGFMADNDDESHVHDEKPSRNLDSSSMIISIPSLSTSSSVQHNCGRSASVLRDALISYITSGDDMQVVGSLSVLATFLQTKELDESMLDALGILPQRKQHKKFLLKALVGEDTGEEQLFASKNCTSKDGSDGELNIYLQRLQDQYEVSCSYQEVGESPHVHRFLVLDALISLFCRASISADALWDGGWLFRQLLPYSETEFNTRHLESLKDAFAKCCNQLVEEQRGSWPDLLIQVLCDEWRKCKRAIEASSPRKEPKSILFPTKKLPSPVDSLIDVIPIESSFAAGETMYERVKVFVLLHQLRIFSAGRSLPDQPPILPLADFPEISRAKSAGLNIIGPKLSTELHLVDAVPCRIAFERGKERHFHFLAVSLGICGWIILAEELPQKPSHGIVRVVAPLAGCNPKIDERHARWLHLRIRPSTLPLTETAKNAANLKLKSKSLVDGRWTLAFKDEASCNSAVTMIHEEIDLQCKEVERRLKPLFSEEI</sequence>
<dbReference type="GO" id="GO:0005794">
    <property type="term" value="C:Golgi apparatus"/>
    <property type="evidence" value="ECO:0007669"/>
    <property type="project" value="TreeGrafter"/>
</dbReference>
<dbReference type="InterPro" id="IPR039272">
    <property type="entry name" value="CLEC16A/TT9"/>
</dbReference>
<protein>
    <recommendedName>
        <fullName evidence="1">FPL domain-containing protein</fullName>
    </recommendedName>
</protein>
<feature type="domain" description="FPL" evidence="1">
    <location>
        <begin position="42"/>
        <end position="192"/>
    </location>
</feature>
<comment type="caution">
    <text evidence="2">The sequence shown here is derived from an EMBL/GenBank/DDBJ whole genome shotgun (WGS) entry which is preliminary data.</text>
</comment>
<name>A0AAP0DPC3_9ASTR</name>
<dbReference type="AlphaFoldDB" id="A0AAP0DPC3"/>
<keyword evidence="3" id="KW-1185">Reference proteome</keyword>
<proteinExistence type="predicted"/>
<gene>
    <name evidence="2" type="ORF">SSX86_005169</name>
</gene>